<reference evidence="9" key="2">
    <citation type="submission" date="2025-08" db="UniProtKB">
        <authorList>
            <consortium name="Ensembl"/>
        </authorList>
    </citation>
    <scope>IDENTIFICATION</scope>
</reference>
<evidence type="ECO:0000256" key="8">
    <source>
        <dbReference type="ARBA" id="ARBA00023319"/>
    </source>
</evidence>
<dbReference type="Ensembl" id="ENSCMUT00000026689.2">
    <property type="protein sequence ID" value="ENSCMUP00000024846.2"/>
    <property type="gene ID" value="ENSCMUG00000015124.2"/>
</dbReference>
<keyword evidence="7" id="KW-0325">Glycoprotein</keyword>
<keyword evidence="2" id="KW-0812">Transmembrane</keyword>
<reference evidence="10" key="1">
    <citation type="submission" date="2019-10" db="EMBL/GenBank/DDBJ databases">
        <title>Corvus moneduloides (New Caledonian crow) genome, bCorMon1, primary haplotype.</title>
        <authorList>
            <person name="Rutz C."/>
            <person name="Fungtammasan C."/>
            <person name="Mountcastle J."/>
            <person name="Formenti G."/>
            <person name="Chow W."/>
            <person name="Howe K."/>
            <person name="Steele M.P."/>
            <person name="Fernandes J."/>
            <person name="Gilbert M.T.P."/>
            <person name="Fedrigo O."/>
            <person name="Jarvis E.D."/>
            <person name="Gemmell N."/>
        </authorList>
    </citation>
    <scope>NUCLEOTIDE SEQUENCE [LARGE SCALE GENOMIC DNA]</scope>
</reference>
<keyword evidence="4" id="KW-1133">Transmembrane helix</keyword>
<keyword evidence="5" id="KW-0472">Membrane</keyword>
<dbReference type="InterPro" id="IPR007110">
    <property type="entry name" value="Ig-like_dom"/>
</dbReference>
<dbReference type="Pfam" id="PF07679">
    <property type="entry name" value="I-set"/>
    <property type="match status" value="3"/>
</dbReference>
<evidence type="ECO:0000256" key="7">
    <source>
        <dbReference type="ARBA" id="ARBA00023180"/>
    </source>
</evidence>
<dbReference type="Proteomes" id="UP000694553">
    <property type="component" value="Unassembled WGS sequence"/>
</dbReference>
<evidence type="ECO:0000256" key="6">
    <source>
        <dbReference type="ARBA" id="ARBA00023157"/>
    </source>
</evidence>
<evidence type="ECO:0000256" key="1">
    <source>
        <dbReference type="ARBA" id="ARBA00004167"/>
    </source>
</evidence>
<dbReference type="PANTHER" id="PTHR45080">
    <property type="entry name" value="CONTACTIN 5"/>
    <property type="match status" value="1"/>
</dbReference>
<evidence type="ECO:0000313" key="10">
    <source>
        <dbReference type="Proteomes" id="UP000694553"/>
    </source>
</evidence>
<reference evidence="9" key="3">
    <citation type="submission" date="2025-09" db="UniProtKB">
        <authorList>
            <consortium name="Ensembl"/>
        </authorList>
    </citation>
    <scope>IDENTIFICATION</scope>
</reference>
<sequence>MAAFPAGTQRAVLRLQAVRQEDAGRYDCEALGEAGVALDSTVLHVGSAPHFPEPLVDTEVKVGESVSLLCHAEGSPLPHVTWSRQDGKPMVGWQGPWGVSSQLEAEASPHCAPGASLDDQGTYICEAQNEFGKIHAEVKLTVTGQAAPEIALASPVVRVLPGQPVSLPCVILAGSPFPARRWLKDGQMVAPGDHYSIRADGSLHVDQASQGDAGTFTCEVTNAVGSHRQDVSLVIHVPPSIEPGPVLVTATEGAAVTLRCNATGVPPPAVTWAKGTEPISLSPHYHLDPNGTLLIPSPSPGDAGTYFCTATNAAGFSSREMQLSVSTKPRISVNGSQESDPVTILAVLGQETTLPCEVQGNPPPLVVWSREQQPLPLATTRYSVLPSGSLHLAKPQVTDTGLYTCTATNAAGSASLSYSLHVQGSNTPPGLPVLLGSCTSKSLAARTSLCQGLRVHPPSCGLDMGKCCRGVGAACVPWMGGRSLWHGVFLRVGGIHSFSLSVVPSAQQPGHCQPHSR</sequence>
<dbReference type="GO" id="GO:0050808">
    <property type="term" value="P:synapse organization"/>
    <property type="evidence" value="ECO:0007669"/>
    <property type="project" value="TreeGrafter"/>
</dbReference>
<dbReference type="FunFam" id="2.60.40.10:FF:000186">
    <property type="entry name" value="Hemicentin 1"/>
    <property type="match status" value="2"/>
</dbReference>
<dbReference type="InterPro" id="IPR050958">
    <property type="entry name" value="Cell_Adh-Cytoskel_Orgn"/>
</dbReference>
<dbReference type="OMA" id="EPWGPGF"/>
<dbReference type="GO" id="GO:0043025">
    <property type="term" value="C:neuronal cell body"/>
    <property type="evidence" value="ECO:0007669"/>
    <property type="project" value="TreeGrafter"/>
</dbReference>
<keyword evidence="10" id="KW-1185">Reference proteome</keyword>
<dbReference type="InterPro" id="IPR009138">
    <property type="entry name" value="Neural_cell_adh"/>
</dbReference>
<dbReference type="Pfam" id="PF13927">
    <property type="entry name" value="Ig_3"/>
    <property type="match status" value="1"/>
</dbReference>
<accession>A0A8U7NQ05</accession>
<dbReference type="InterPro" id="IPR013098">
    <property type="entry name" value="Ig_I-set"/>
</dbReference>
<organism evidence="9 10">
    <name type="scientific">Corvus moneduloides</name>
    <name type="common">New Caledonian crow</name>
    <dbReference type="NCBI Taxonomy" id="1196302"/>
    <lineage>
        <taxon>Eukaryota</taxon>
        <taxon>Metazoa</taxon>
        <taxon>Chordata</taxon>
        <taxon>Craniata</taxon>
        <taxon>Vertebrata</taxon>
        <taxon>Euteleostomi</taxon>
        <taxon>Archelosauria</taxon>
        <taxon>Archosauria</taxon>
        <taxon>Dinosauria</taxon>
        <taxon>Saurischia</taxon>
        <taxon>Theropoda</taxon>
        <taxon>Coelurosauria</taxon>
        <taxon>Aves</taxon>
        <taxon>Neognathae</taxon>
        <taxon>Neoaves</taxon>
        <taxon>Telluraves</taxon>
        <taxon>Australaves</taxon>
        <taxon>Passeriformes</taxon>
        <taxon>Corvoidea</taxon>
        <taxon>Corvidae</taxon>
        <taxon>Corvus</taxon>
    </lineage>
</organism>
<keyword evidence="3" id="KW-0732">Signal</keyword>
<dbReference type="GO" id="GO:0030424">
    <property type="term" value="C:axon"/>
    <property type="evidence" value="ECO:0007669"/>
    <property type="project" value="TreeGrafter"/>
</dbReference>
<proteinExistence type="predicted"/>
<dbReference type="PROSITE" id="PS50835">
    <property type="entry name" value="IG_LIKE"/>
    <property type="match status" value="4"/>
</dbReference>
<evidence type="ECO:0000256" key="2">
    <source>
        <dbReference type="ARBA" id="ARBA00022692"/>
    </source>
</evidence>
<dbReference type="SMART" id="SM00409">
    <property type="entry name" value="IG"/>
    <property type="match status" value="4"/>
</dbReference>
<dbReference type="PRINTS" id="PR01838">
    <property type="entry name" value="NCAMFAMILY"/>
</dbReference>
<comment type="subcellular location">
    <subcellularLocation>
        <location evidence="1">Membrane</location>
        <topology evidence="1">Single-pass membrane protein</topology>
    </subcellularLocation>
</comment>
<dbReference type="Gene3D" id="2.60.40.10">
    <property type="entry name" value="Immunoglobulins"/>
    <property type="match status" value="4"/>
</dbReference>
<dbReference type="SUPFAM" id="SSF48726">
    <property type="entry name" value="Immunoglobulin"/>
    <property type="match status" value="5"/>
</dbReference>
<evidence type="ECO:0000256" key="3">
    <source>
        <dbReference type="ARBA" id="ARBA00022729"/>
    </source>
</evidence>
<protein>
    <submittedName>
        <fullName evidence="9">Uncharacterized protein</fullName>
    </submittedName>
</protein>
<dbReference type="PANTHER" id="PTHR45080:SF8">
    <property type="entry name" value="IG-LIKE DOMAIN-CONTAINING PROTEIN"/>
    <property type="match status" value="1"/>
</dbReference>
<dbReference type="GO" id="GO:0007156">
    <property type="term" value="P:homophilic cell adhesion via plasma membrane adhesion molecules"/>
    <property type="evidence" value="ECO:0007669"/>
    <property type="project" value="TreeGrafter"/>
</dbReference>
<dbReference type="GO" id="GO:0008046">
    <property type="term" value="F:axon guidance receptor activity"/>
    <property type="evidence" value="ECO:0007669"/>
    <property type="project" value="TreeGrafter"/>
</dbReference>
<dbReference type="CDD" id="cd00096">
    <property type="entry name" value="Ig"/>
    <property type="match status" value="1"/>
</dbReference>
<evidence type="ECO:0000256" key="4">
    <source>
        <dbReference type="ARBA" id="ARBA00022989"/>
    </source>
</evidence>
<evidence type="ECO:0000313" key="9">
    <source>
        <dbReference type="Ensembl" id="ENSCMUP00000024846.2"/>
    </source>
</evidence>
<keyword evidence="8" id="KW-0393">Immunoglobulin domain</keyword>
<dbReference type="AlphaFoldDB" id="A0A8C3EXV1"/>
<dbReference type="FunFam" id="2.60.40.10:FF:000032">
    <property type="entry name" value="palladin isoform X1"/>
    <property type="match status" value="1"/>
</dbReference>
<evidence type="ECO:0000256" key="5">
    <source>
        <dbReference type="ARBA" id="ARBA00023136"/>
    </source>
</evidence>
<dbReference type="InterPro" id="IPR013783">
    <property type="entry name" value="Ig-like_fold"/>
</dbReference>
<name>A0A8C3EXV1_CORMO</name>
<keyword evidence="6" id="KW-1015">Disulfide bond</keyword>
<dbReference type="InterPro" id="IPR036179">
    <property type="entry name" value="Ig-like_dom_sf"/>
</dbReference>
<dbReference type="GO" id="GO:0005886">
    <property type="term" value="C:plasma membrane"/>
    <property type="evidence" value="ECO:0007669"/>
    <property type="project" value="TreeGrafter"/>
</dbReference>
<accession>A0A8C3EXV1</accession>
<dbReference type="InterPro" id="IPR003599">
    <property type="entry name" value="Ig_sub"/>
</dbReference>
<dbReference type="InterPro" id="IPR003598">
    <property type="entry name" value="Ig_sub2"/>
</dbReference>
<dbReference type="SMART" id="SM00408">
    <property type="entry name" value="IGc2"/>
    <property type="match status" value="4"/>
</dbReference>